<organism evidence="1 2">
    <name type="scientific">Quercus suber</name>
    <name type="common">Cork oak</name>
    <dbReference type="NCBI Taxonomy" id="58331"/>
    <lineage>
        <taxon>Eukaryota</taxon>
        <taxon>Viridiplantae</taxon>
        <taxon>Streptophyta</taxon>
        <taxon>Embryophyta</taxon>
        <taxon>Tracheophyta</taxon>
        <taxon>Spermatophyta</taxon>
        <taxon>Magnoliopsida</taxon>
        <taxon>eudicotyledons</taxon>
        <taxon>Gunneridae</taxon>
        <taxon>Pentapetalae</taxon>
        <taxon>rosids</taxon>
        <taxon>fabids</taxon>
        <taxon>Fagales</taxon>
        <taxon>Fagaceae</taxon>
        <taxon>Quercus</taxon>
    </lineage>
</organism>
<dbReference type="AlphaFoldDB" id="A0AAW0ILM9"/>
<protein>
    <submittedName>
        <fullName evidence="1">Uncharacterized protein</fullName>
    </submittedName>
</protein>
<accession>A0AAW0ILM9</accession>
<reference evidence="1 2" key="1">
    <citation type="journal article" date="2018" name="Sci. Data">
        <title>The draft genome sequence of cork oak.</title>
        <authorList>
            <person name="Ramos A.M."/>
            <person name="Usie A."/>
            <person name="Barbosa P."/>
            <person name="Barros P.M."/>
            <person name="Capote T."/>
            <person name="Chaves I."/>
            <person name="Simoes F."/>
            <person name="Abreu I."/>
            <person name="Carrasquinho I."/>
            <person name="Faro C."/>
            <person name="Guimaraes J.B."/>
            <person name="Mendonca D."/>
            <person name="Nobrega F."/>
            <person name="Rodrigues L."/>
            <person name="Saibo N.J.M."/>
            <person name="Varela M.C."/>
            <person name="Egas C."/>
            <person name="Matos J."/>
            <person name="Miguel C.M."/>
            <person name="Oliveira M.M."/>
            <person name="Ricardo C.P."/>
            <person name="Goncalves S."/>
        </authorList>
    </citation>
    <scope>NUCLEOTIDE SEQUENCE [LARGE SCALE GENOMIC DNA]</scope>
    <source>
        <strain evidence="2">cv. HL8</strain>
    </source>
</reference>
<sequence length="68" mass="7873">MAMGKRCGSSLKLKHVVGDEELGWVCEVRRSIWEEEDFDFESFPGSGDRIGFENAVKENVWREIGFEF</sequence>
<name>A0AAW0ILM9_QUESU</name>
<dbReference type="EMBL" id="PKMF04001034">
    <property type="protein sequence ID" value="KAK7815081.1"/>
    <property type="molecule type" value="Genomic_DNA"/>
</dbReference>
<comment type="caution">
    <text evidence="1">The sequence shown here is derived from an EMBL/GenBank/DDBJ whole genome shotgun (WGS) entry which is preliminary data.</text>
</comment>
<proteinExistence type="predicted"/>
<dbReference type="Proteomes" id="UP000237347">
    <property type="component" value="Unassembled WGS sequence"/>
</dbReference>
<evidence type="ECO:0000313" key="1">
    <source>
        <dbReference type="EMBL" id="KAK7815081.1"/>
    </source>
</evidence>
<keyword evidence="2" id="KW-1185">Reference proteome</keyword>
<gene>
    <name evidence="1" type="ORF">CFP56_002036</name>
</gene>
<evidence type="ECO:0000313" key="2">
    <source>
        <dbReference type="Proteomes" id="UP000237347"/>
    </source>
</evidence>